<dbReference type="Proteomes" id="UP001470230">
    <property type="component" value="Unassembled WGS sequence"/>
</dbReference>
<accession>A0ABR2GP73</accession>
<protein>
    <recommendedName>
        <fullName evidence="3">Protein kinase domain-containing protein</fullName>
    </recommendedName>
</protein>
<dbReference type="SMART" id="SM00220">
    <property type="entry name" value="S_TKc"/>
    <property type="match status" value="1"/>
</dbReference>
<evidence type="ECO:0000256" key="1">
    <source>
        <dbReference type="ARBA" id="ARBA00022741"/>
    </source>
</evidence>
<dbReference type="EMBL" id="JAPFFF010000075">
    <property type="protein sequence ID" value="KAK8835753.1"/>
    <property type="molecule type" value="Genomic_DNA"/>
</dbReference>
<sequence>MEEYLNKLKTIQSTILDYIDDENESEDKFQDLDMLLKDWISDNEENLEVFFHLITKIYSNHHQNSNLITKIEKILLLLREDISKKVSNSKIMEIFCDNKRILLFLITENLFNIDESFISKFNSILFSYAEHFLEYFAPEIKSYIESTQNIDQNNFYKNLYNKVSNELPENFYENRLRGENEDFIFNLIRNDMIDEFVKHVNKTNLSLESKIKDSIYETNSFLLYNRPKLIEYAAFYGSIQIYQYLRLNNVELDSSLWLYAIHGRNSEIIHLLEYDQVKPFDISYNECYKESIKCFHNDIANYIKDSLLNDNGNKNEINFQNGENSVISLIYHNYEFIPDNLDNIKYAFFYLCNYKLFSLARIYLMSKNIDESFLFKIDDYECIEKLGNGCLGDSFIVKNKTTNKKFVVKSSEIDFNECQHDEYIQILNQNKSPDILSIVGYSPINFDHKSKPTILIDYFPNGSLEKYLKEKMNDKLSTIDYILILGIAIGLKHLQNRNIVYIVFHPRNILLNENFYPIISDFIVSYLSLFSYLFVHNVEFERTAYLPPGTPDDLFTYSSNIASYSLILYHILTRKCPIRNSYQQDVFENSVKNNDFDNCLDFSLIHNQNIINFIIRCIRANSEKKSMQIDEIIDFITSDNFYSYFGKLDIELIVKYLNTFGDEFCNLKSKFRMVNSS</sequence>
<dbReference type="SUPFAM" id="SSF56112">
    <property type="entry name" value="Protein kinase-like (PK-like)"/>
    <property type="match status" value="1"/>
</dbReference>
<dbReference type="PANTHER" id="PTHR27001:SF931">
    <property type="entry name" value="OS11G0664100 PROTEIN"/>
    <property type="match status" value="1"/>
</dbReference>
<dbReference type="InterPro" id="IPR000719">
    <property type="entry name" value="Prot_kinase_dom"/>
</dbReference>
<evidence type="ECO:0000256" key="2">
    <source>
        <dbReference type="ARBA" id="ARBA00022840"/>
    </source>
</evidence>
<dbReference type="InterPro" id="IPR011009">
    <property type="entry name" value="Kinase-like_dom_sf"/>
</dbReference>
<evidence type="ECO:0000313" key="4">
    <source>
        <dbReference type="EMBL" id="KAK8835753.1"/>
    </source>
</evidence>
<keyword evidence="5" id="KW-1185">Reference proteome</keyword>
<name>A0ABR2GP73_9EUKA</name>
<proteinExistence type="predicted"/>
<comment type="caution">
    <text evidence="4">The sequence shown here is derived from an EMBL/GenBank/DDBJ whole genome shotgun (WGS) entry which is preliminary data.</text>
</comment>
<reference evidence="4 5" key="1">
    <citation type="submission" date="2024-04" db="EMBL/GenBank/DDBJ databases">
        <title>Tritrichomonas musculus Genome.</title>
        <authorList>
            <person name="Alves-Ferreira E."/>
            <person name="Grigg M."/>
            <person name="Lorenzi H."/>
            <person name="Galac M."/>
        </authorList>
    </citation>
    <scope>NUCLEOTIDE SEQUENCE [LARGE SCALE GENOMIC DNA]</scope>
    <source>
        <strain evidence="4 5">EAF2021</strain>
    </source>
</reference>
<gene>
    <name evidence="4" type="ORF">M9Y10_040573</name>
</gene>
<organism evidence="4 5">
    <name type="scientific">Tritrichomonas musculus</name>
    <dbReference type="NCBI Taxonomy" id="1915356"/>
    <lineage>
        <taxon>Eukaryota</taxon>
        <taxon>Metamonada</taxon>
        <taxon>Parabasalia</taxon>
        <taxon>Tritrichomonadida</taxon>
        <taxon>Tritrichomonadidae</taxon>
        <taxon>Tritrichomonas</taxon>
    </lineage>
</organism>
<evidence type="ECO:0000259" key="3">
    <source>
        <dbReference type="PROSITE" id="PS50011"/>
    </source>
</evidence>
<dbReference type="Gene3D" id="1.10.510.10">
    <property type="entry name" value="Transferase(Phosphotransferase) domain 1"/>
    <property type="match status" value="1"/>
</dbReference>
<evidence type="ECO:0000313" key="5">
    <source>
        <dbReference type="Proteomes" id="UP001470230"/>
    </source>
</evidence>
<dbReference type="PANTHER" id="PTHR27001">
    <property type="entry name" value="OS01G0253100 PROTEIN"/>
    <property type="match status" value="1"/>
</dbReference>
<dbReference type="Pfam" id="PF00069">
    <property type="entry name" value="Pkinase"/>
    <property type="match status" value="1"/>
</dbReference>
<keyword evidence="2" id="KW-0067">ATP-binding</keyword>
<feature type="domain" description="Protein kinase" evidence="3">
    <location>
        <begin position="380"/>
        <end position="645"/>
    </location>
</feature>
<dbReference type="PROSITE" id="PS50011">
    <property type="entry name" value="PROTEIN_KINASE_DOM"/>
    <property type="match status" value="1"/>
</dbReference>
<keyword evidence="1" id="KW-0547">Nucleotide-binding</keyword>